<dbReference type="PROSITE" id="PS00107">
    <property type="entry name" value="PROTEIN_KINASE_ATP"/>
    <property type="match status" value="1"/>
</dbReference>
<evidence type="ECO:0000256" key="4">
    <source>
        <dbReference type="PROSITE-ProRule" id="PRU10141"/>
    </source>
</evidence>
<keyword evidence="2 4" id="KW-0547">Nucleotide-binding</keyword>
<evidence type="ECO:0000313" key="8">
    <source>
        <dbReference type="WBParaSite" id="ALUE_0000614201-mRNA-1"/>
    </source>
</evidence>
<dbReference type="InterPro" id="IPR008271">
    <property type="entry name" value="Ser/Thr_kinase_AS"/>
</dbReference>
<dbReference type="Gene3D" id="1.10.510.10">
    <property type="entry name" value="Transferase(Phosphotransferase) domain 1"/>
    <property type="match status" value="1"/>
</dbReference>
<dbReference type="InterPro" id="IPR050235">
    <property type="entry name" value="CK1_Ser-Thr_kinase"/>
</dbReference>
<keyword evidence="3 4" id="KW-0067">ATP-binding</keyword>
<evidence type="ECO:0000256" key="5">
    <source>
        <dbReference type="RuleBase" id="RU000304"/>
    </source>
</evidence>
<dbReference type="SMART" id="SM00220">
    <property type="entry name" value="S_TKc"/>
    <property type="match status" value="1"/>
</dbReference>
<dbReference type="InterPro" id="IPR011009">
    <property type="entry name" value="Kinase-like_dom_sf"/>
</dbReference>
<sequence length="308" mass="35726">MRIFSEEISPLLAKDELIAIRYYVSEKIGQGSFGQIYRGIDKMKERAVAIKVEPLVKKGDKINDPRRLVLEQNVLIALRNKPNIPLIYASGRTNKGYPYIIMQMLGKNLTDLRKKRVEKRFTPSTAFRVAEQISTALQHLHEAAFIHRDVKPTNCCLGAVPDVKHVYLIDFGMCRRFRADNGKWRPLRKKAPFKGTIRYASLNALRLHECGPVDDLIGWLYSCIEITLSKLPWAKSTPREMLHMKENMSAEEVCAQMPPPFVECYNYISRLKSTEFPEHVRMHKWLRDCRPPNTETDDPFDWEAEHLI</sequence>
<dbReference type="Pfam" id="PF00069">
    <property type="entry name" value="Pkinase"/>
    <property type="match status" value="1"/>
</dbReference>
<evidence type="ECO:0000313" key="7">
    <source>
        <dbReference type="Proteomes" id="UP000036681"/>
    </source>
</evidence>
<feature type="domain" description="Protein kinase" evidence="6">
    <location>
        <begin position="22"/>
        <end position="308"/>
    </location>
</feature>
<dbReference type="PROSITE" id="PS50011">
    <property type="entry name" value="PROTEIN_KINASE_DOM"/>
    <property type="match status" value="1"/>
</dbReference>
<dbReference type="EC" id="2.7.11.1" evidence="1"/>
<organism evidence="7 8">
    <name type="scientific">Ascaris lumbricoides</name>
    <name type="common">Giant roundworm</name>
    <dbReference type="NCBI Taxonomy" id="6252"/>
    <lineage>
        <taxon>Eukaryota</taxon>
        <taxon>Metazoa</taxon>
        <taxon>Ecdysozoa</taxon>
        <taxon>Nematoda</taxon>
        <taxon>Chromadorea</taxon>
        <taxon>Rhabditida</taxon>
        <taxon>Spirurina</taxon>
        <taxon>Ascaridomorpha</taxon>
        <taxon>Ascaridoidea</taxon>
        <taxon>Ascarididae</taxon>
        <taxon>Ascaris</taxon>
    </lineage>
</organism>
<feature type="binding site" evidence="4">
    <location>
        <position position="58"/>
    </location>
    <ligand>
        <name>ATP</name>
        <dbReference type="ChEBI" id="CHEBI:30616"/>
    </ligand>
</feature>
<evidence type="ECO:0000256" key="1">
    <source>
        <dbReference type="ARBA" id="ARBA00012513"/>
    </source>
</evidence>
<dbReference type="InterPro" id="IPR000719">
    <property type="entry name" value="Prot_kinase_dom"/>
</dbReference>
<dbReference type="PROSITE" id="PS00108">
    <property type="entry name" value="PROTEIN_KINASE_ST"/>
    <property type="match status" value="1"/>
</dbReference>
<accession>A0A0M3HTV7</accession>
<keyword evidence="5" id="KW-0418">Kinase</keyword>
<dbReference type="PANTHER" id="PTHR11909">
    <property type="entry name" value="CASEIN KINASE-RELATED"/>
    <property type="match status" value="1"/>
</dbReference>
<reference evidence="8" key="1">
    <citation type="submission" date="2017-02" db="UniProtKB">
        <authorList>
            <consortium name="WormBaseParasite"/>
        </authorList>
    </citation>
    <scope>IDENTIFICATION</scope>
</reference>
<evidence type="ECO:0000259" key="6">
    <source>
        <dbReference type="PROSITE" id="PS50011"/>
    </source>
</evidence>
<keyword evidence="5" id="KW-0808">Transferase</keyword>
<keyword evidence="5" id="KW-0723">Serine/threonine-protein kinase</keyword>
<dbReference type="SUPFAM" id="SSF56112">
    <property type="entry name" value="Protein kinase-like (PK-like)"/>
    <property type="match status" value="1"/>
</dbReference>
<name>A0A0M3HTV7_ASCLU</name>
<dbReference type="GO" id="GO:0004674">
    <property type="term" value="F:protein serine/threonine kinase activity"/>
    <property type="evidence" value="ECO:0007669"/>
    <property type="project" value="UniProtKB-KW"/>
</dbReference>
<evidence type="ECO:0000256" key="3">
    <source>
        <dbReference type="ARBA" id="ARBA00022840"/>
    </source>
</evidence>
<dbReference type="InterPro" id="IPR017441">
    <property type="entry name" value="Protein_kinase_ATP_BS"/>
</dbReference>
<dbReference type="Proteomes" id="UP000036681">
    <property type="component" value="Unplaced"/>
</dbReference>
<dbReference type="GO" id="GO:0005524">
    <property type="term" value="F:ATP binding"/>
    <property type="evidence" value="ECO:0007669"/>
    <property type="project" value="UniProtKB-UniRule"/>
</dbReference>
<protein>
    <recommendedName>
        <fullName evidence="1">non-specific serine/threonine protein kinase</fullName>
        <ecNumber evidence="1">2.7.11.1</ecNumber>
    </recommendedName>
</protein>
<dbReference type="AlphaFoldDB" id="A0A0M3HTV7"/>
<keyword evidence="7" id="KW-1185">Reference proteome</keyword>
<comment type="similarity">
    <text evidence="5">Belongs to the protein kinase superfamily.</text>
</comment>
<evidence type="ECO:0000256" key="2">
    <source>
        <dbReference type="ARBA" id="ARBA00022741"/>
    </source>
</evidence>
<dbReference type="WBParaSite" id="ALUE_0000614201-mRNA-1">
    <property type="protein sequence ID" value="ALUE_0000614201-mRNA-1"/>
    <property type="gene ID" value="ALUE_0000614201"/>
</dbReference>
<proteinExistence type="inferred from homology"/>